<comment type="caution">
    <text evidence="1">The sequence shown here is derived from an EMBL/GenBank/DDBJ whole genome shotgun (WGS) entry which is preliminary data.</text>
</comment>
<evidence type="ECO:0000313" key="2">
    <source>
        <dbReference type="Proteomes" id="UP001500194"/>
    </source>
</evidence>
<dbReference type="AlphaFoldDB" id="A0AAV3SYY6"/>
<dbReference type="Proteomes" id="UP001500194">
    <property type="component" value="Unassembled WGS sequence"/>
</dbReference>
<sequence length="163" mass="17659">MAPSEQNDAIPWCSRRRFLATVGVGLTGSVAGCTSGDDDYPAGTLRFANNHDLPHSLSLRVTDVGARPTDMNRSVDGYASVPPSQRNITTATTLQPGDEQTYRSVFTEPAWYAIEFSLDGRVLDGSRGHLAFNPIPNEASEETRYLTASVTNAGEFSWGIPHL</sequence>
<dbReference type="GeneID" id="68572392"/>
<gene>
    <name evidence="1" type="ORF">GCM10009019_04910</name>
</gene>
<keyword evidence="2" id="KW-1185">Reference proteome</keyword>
<dbReference type="EMBL" id="BAAADU010000002">
    <property type="protein sequence ID" value="GAA0645699.1"/>
    <property type="molecule type" value="Genomic_DNA"/>
</dbReference>
<organism evidence="1 2">
    <name type="scientific">Salarchaeum japonicum</name>
    <dbReference type="NCBI Taxonomy" id="555573"/>
    <lineage>
        <taxon>Archaea</taxon>
        <taxon>Methanobacteriati</taxon>
        <taxon>Methanobacteriota</taxon>
        <taxon>Stenosarchaea group</taxon>
        <taxon>Halobacteria</taxon>
        <taxon>Halobacteriales</taxon>
        <taxon>Halobacteriaceae</taxon>
    </lineage>
</organism>
<reference evidence="1 2" key="1">
    <citation type="journal article" date="2019" name="Int. J. Syst. Evol. Microbiol.">
        <title>The Global Catalogue of Microorganisms (GCM) 10K type strain sequencing project: providing services to taxonomists for standard genome sequencing and annotation.</title>
        <authorList>
            <consortium name="The Broad Institute Genomics Platform"/>
            <consortium name="The Broad Institute Genome Sequencing Center for Infectious Disease"/>
            <person name="Wu L."/>
            <person name="Ma J."/>
        </authorList>
    </citation>
    <scope>NUCLEOTIDE SEQUENCE [LARGE SCALE GENOMIC DNA]</scope>
    <source>
        <strain evidence="1 2">JCM 16327</strain>
    </source>
</reference>
<protein>
    <recommendedName>
        <fullName evidence="3">Twin-arginine translocation signal domain-containing protein</fullName>
    </recommendedName>
</protein>
<accession>A0AAV3SYY6</accession>
<proteinExistence type="predicted"/>
<dbReference type="RefSeq" id="WP_227261796.1">
    <property type="nucleotide sequence ID" value="NZ_BAAADU010000002.1"/>
</dbReference>
<evidence type="ECO:0008006" key="3">
    <source>
        <dbReference type="Google" id="ProtNLM"/>
    </source>
</evidence>
<name>A0AAV3SYY6_9EURY</name>
<evidence type="ECO:0000313" key="1">
    <source>
        <dbReference type="EMBL" id="GAA0645699.1"/>
    </source>
</evidence>